<protein>
    <recommendedName>
        <fullName evidence="4">WD40-like Beta Propeller Repeat</fullName>
    </recommendedName>
</protein>
<gene>
    <name evidence="2" type="ORF">SAMN05421756_107161</name>
</gene>
<keyword evidence="3" id="KW-1185">Reference proteome</keyword>
<evidence type="ECO:0000313" key="3">
    <source>
        <dbReference type="Proteomes" id="UP000198504"/>
    </source>
</evidence>
<dbReference type="STRING" id="1036181.SAMN05421756_107161"/>
<accession>A0A1H9KDM4</accession>
<sequence length="623" mass="65952">MTRWWRWTLALLLCGTGALVMGPGPAASAAPQASAGVGTVVADLGTVWAEPTPGLSSASRPGFSRDGKYFAYLVPASGGCDVRVYDVARRAQVSLSNNHVACDDGLLRWAAATDTLQWQVDATAGDVTAYVWDADPGRVSVLALDAHVFATSGISSDGRYLAFTGRSESHPAPSVDDPRSAGYVYDRTTGISVPLSKPDVHVQFVSWSPKGDNFAADAGGHKRGDLMFGGCFGTGTSCRVFDDIYTESQVRWSRDGTALLSSPGSTGGTRVYDFTTSTLTLVNDRVGFVDFAYFVGSSPSRLLLEQGSRAVVWDRTTGTTITVYDNYTVYPSPDGRYLIFRGSGQNTWRYLDLSDPGDGSSPTAGSAATFLGGDGAWNRTGSAFLGLGPTTVSPQGFICPSSFRQWSPASNTVSLFGPPGTARCYRMPNAPGPSSSATGRFALVDTTTANGSEGQEFVVDLRRHVLIGPIDGYDAVFAPAGSNLLAVHQSIVTGSSHLLLVDPTPAPDVDDKPRWSAATPANGVKVEAAVGAEVHVQLGASDLQSTPVNLYFRWRDSAGMPIKSAPKGWSCERRRLAAGATVADCTFAPPHDHTAVRFLDVWAVNHDTGAQSDTRAYRVATRT</sequence>
<dbReference type="SUPFAM" id="SSF82171">
    <property type="entry name" value="DPP6 N-terminal domain-like"/>
    <property type="match status" value="1"/>
</dbReference>
<dbReference type="Gene3D" id="2.120.10.30">
    <property type="entry name" value="TolB, C-terminal domain"/>
    <property type="match status" value="1"/>
</dbReference>
<evidence type="ECO:0008006" key="4">
    <source>
        <dbReference type="Google" id="ProtNLM"/>
    </source>
</evidence>
<keyword evidence="1" id="KW-0732">Signal</keyword>
<feature type="signal peptide" evidence="1">
    <location>
        <begin position="1"/>
        <end position="29"/>
    </location>
</feature>
<feature type="chain" id="PRO_5011755267" description="WD40-like Beta Propeller Repeat" evidence="1">
    <location>
        <begin position="30"/>
        <end position="623"/>
    </location>
</feature>
<name>A0A1H9KDM4_9ACTN</name>
<dbReference type="AlphaFoldDB" id="A0A1H9KDM4"/>
<dbReference type="InterPro" id="IPR015943">
    <property type="entry name" value="WD40/YVTN_repeat-like_dom_sf"/>
</dbReference>
<dbReference type="RefSeq" id="WP_139209906.1">
    <property type="nucleotide sequence ID" value="NZ_FOFA01000007.1"/>
</dbReference>
<evidence type="ECO:0000256" key="1">
    <source>
        <dbReference type="SAM" id="SignalP"/>
    </source>
</evidence>
<proteinExistence type="predicted"/>
<reference evidence="3" key="1">
    <citation type="submission" date="2016-10" db="EMBL/GenBank/DDBJ databases">
        <authorList>
            <person name="Varghese N."/>
            <person name="Submissions S."/>
        </authorList>
    </citation>
    <scope>NUCLEOTIDE SEQUENCE [LARGE SCALE GENOMIC DNA]</scope>
    <source>
        <strain evidence="3">CGMCC 4.6856</strain>
    </source>
</reference>
<dbReference type="EMBL" id="FOFA01000007">
    <property type="protein sequence ID" value="SEQ97047.1"/>
    <property type="molecule type" value="Genomic_DNA"/>
</dbReference>
<organism evidence="2 3">
    <name type="scientific">Microlunatus flavus</name>
    <dbReference type="NCBI Taxonomy" id="1036181"/>
    <lineage>
        <taxon>Bacteria</taxon>
        <taxon>Bacillati</taxon>
        <taxon>Actinomycetota</taxon>
        <taxon>Actinomycetes</taxon>
        <taxon>Propionibacteriales</taxon>
        <taxon>Propionibacteriaceae</taxon>
        <taxon>Microlunatus</taxon>
    </lineage>
</organism>
<dbReference type="InterPro" id="IPR011042">
    <property type="entry name" value="6-blade_b-propeller_TolB-like"/>
</dbReference>
<dbReference type="Gene3D" id="2.130.10.10">
    <property type="entry name" value="YVTN repeat-like/Quinoprotein amine dehydrogenase"/>
    <property type="match status" value="1"/>
</dbReference>
<evidence type="ECO:0000313" key="2">
    <source>
        <dbReference type="EMBL" id="SEQ97047.1"/>
    </source>
</evidence>
<dbReference type="Proteomes" id="UP000198504">
    <property type="component" value="Unassembled WGS sequence"/>
</dbReference>
<dbReference type="OrthoDB" id="39703at2"/>